<keyword evidence="3" id="KW-0731">Sigma factor</keyword>
<dbReference type="InterPro" id="IPR036388">
    <property type="entry name" value="WH-like_DNA-bd_sf"/>
</dbReference>
<name>A0A364Y127_9BACT</name>
<evidence type="ECO:0000313" key="8">
    <source>
        <dbReference type="Proteomes" id="UP000251889"/>
    </source>
</evidence>
<dbReference type="EMBL" id="QMFY01000006">
    <property type="protein sequence ID" value="RAW00541.1"/>
    <property type="molecule type" value="Genomic_DNA"/>
</dbReference>
<organism evidence="7 8">
    <name type="scientific">Pseudochryseolinea flava</name>
    <dbReference type="NCBI Taxonomy" id="2059302"/>
    <lineage>
        <taxon>Bacteria</taxon>
        <taxon>Pseudomonadati</taxon>
        <taxon>Bacteroidota</taxon>
        <taxon>Cytophagia</taxon>
        <taxon>Cytophagales</taxon>
        <taxon>Fulvivirgaceae</taxon>
        <taxon>Pseudochryseolinea</taxon>
    </lineage>
</organism>
<dbReference type="Pfam" id="PF08281">
    <property type="entry name" value="Sigma70_r4_2"/>
    <property type="match status" value="1"/>
</dbReference>
<feature type="domain" description="RNA polymerase sigma-70 region 2" evidence="5">
    <location>
        <begin position="27"/>
        <end position="87"/>
    </location>
</feature>
<dbReference type="InterPro" id="IPR013324">
    <property type="entry name" value="RNA_pol_sigma_r3/r4-like"/>
</dbReference>
<feature type="domain" description="RNA polymerase sigma factor 70 region 4 type 2" evidence="6">
    <location>
        <begin position="122"/>
        <end position="174"/>
    </location>
</feature>
<keyword evidence="2" id="KW-0805">Transcription regulation</keyword>
<keyword evidence="8" id="KW-1185">Reference proteome</keyword>
<dbReference type="GO" id="GO:0016987">
    <property type="term" value="F:sigma factor activity"/>
    <property type="evidence" value="ECO:0007669"/>
    <property type="project" value="UniProtKB-KW"/>
</dbReference>
<evidence type="ECO:0000256" key="2">
    <source>
        <dbReference type="ARBA" id="ARBA00023015"/>
    </source>
</evidence>
<dbReference type="Gene3D" id="1.10.1740.10">
    <property type="match status" value="1"/>
</dbReference>
<dbReference type="SUPFAM" id="SSF88946">
    <property type="entry name" value="Sigma2 domain of RNA polymerase sigma factors"/>
    <property type="match status" value="1"/>
</dbReference>
<dbReference type="InterPro" id="IPR007627">
    <property type="entry name" value="RNA_pol_sigma70_r2"/>
</dbReference>
<evidence type="ECO:0008006" key="9">
    <source>
        <dbReference type="Google" id="ProtNLM"/>
    </source>
</evidence>
<evidence type="ECO:0000259" key="6">
    <source>
        <dbReference type="Pfam" id="PF08281"/>
    </source>
</evidence>
<dbReference type="Gene3D" id="1.10.10.10">
    <property type="entry name" value="Winged helix-like DNA-binding domain superfamily/Winged helix DNA-binding domain"/>
    <property type="match status" value="1"/>
</dbReference>
<dbReference type="GO" id="GO:0006352">
    <property type="term" value="P:DNA-templated transcription initiation"/>
    <property type="evidence" value="ECO:0007669"/>
    <property type="project" value="InterPro"/>
</dbReference>
<evidence type="ECO:0000256" key="1">
    <source>
        <dbReference type="ARBA" id="ARBA00010641"/>
    </source>
</evidence>
<sequence>MFVNTTNEEEILKALRNGDEEAFLKIYETYWYHVFMIAYKRLGKKEIAQELTQDLFLKLWEKREALRPQKIGNYLSVSIKNSVIDHINAGLVANKYVDFYKSYAEQSSSATQQVVEFDDLTEAIEKGLLKLPVKTQEVFKLSRLDRWSSEKIARHLNLSEKTVGYHLTKSLKFMRTYLREYLLMFLAAFFL</sequence>
<evidence type="ECO:0000313" key="7">
    <source>
        <dbReference type="EMBL" id="RAW00541.1"/>
    </source>
</evidence>
<evidence type="ECO:0000256" key="4">
    <source>
        <dbReference type="ARBA" id="ARBA00023163"/>
    </source>
</evidence>
<dbReference type="PANTHER" id="PTHR43133:SF46">
    <property type="entry name" value="RNA POLYMERASE SIGMA-70 FACTOR ECF SUBFAMILY"/>
    <property type="match status" value="1"/>
</dbReference>
<dbReference type="InterPro" id="IPR013249">
    <property type="entry name" value="RNA_pol_sigma70_r4_t2"/>
</dbReference>
<dbReference type="GO" id="GO:0003677">
    <property type="term" value="F:DNA binding"/>
    <property type="evidence" value="ECO:0007669"/>
    <property type="project" value="InterPro"/>
</dbReference>
<dbReference type="Proteomes" id="UP000251889">
    <property type="component" value="Unassembled WGS sequence"/>
</dbReference>
<dbReference type="InterPro" id="IPR039425">
    <property type="entry name" value="RNA_pol_sigma-70-like"/>
</dbReference>
<gene>
    <name evidence="7" type="ORF">DQQ10_13155</name>
</gene>
<proteinExistence type="inferred from homology"/>
<comment type="caution">
    <text evidence="7">The sequence shown here is derived from an EMBL/GenBank/DDBJ whole genome shotgun (WGS) entry which is preliminary data.</text>
</comment>
<comment type="similarity">
    <text evidence="1">Belongs to the sigma-70 factor family. ECF subfamily.</text>
</comment>
<dbReference type="NCBIfam" id="TIGR02937">
    <property type="entry name" value="sigma70-ECF"/>
    <property type="match status" value="1"/>
</dbReference>
<dbReference type="InterPro" id="IPR014284">
    <property type="entry name" value="RNA_pol_sigma-70_dom"/>
</dbReference>
<reference evidence="7 8" key="1">
    <citation type="submission" date="2018-06" db="EMBL/GenBank/DDBJ databases">
        <title>Chryseolinea flavus sp. nov., a member of the phylum Bacteroidetes isolated from soil.</title>
        <authorList>
            <person name="Li Y."/>
            <person name="Wang J."/>
        </authorList>
    </citation>
    <scope>NUCLEOTIDE SEQUENCE [LARGE SCALE GENOMIC DNA]</scope>
    <source>
        <strain evidence="7 8">SDU1-6</strain>
    </source>
</reference>
<dbReference type="AlphaFoldDB" id="A0A364Y127"/>
<evidence type="ECO:0000259" key="5">
    <source>
        <dbReference type="Pfam" id="PF04542"/>
    </source>
</evidence>
<dbReference type="PANTHER" id="PTHR43133">
    <property type="entry name" value="RNA POLYMERASE ECF-TYPE SIGMA FACTO"/>
    <property type="match status" value="1"/>
</dbReference>
<evidence type="ECO:0000256" key="3">
    <source>
        <dbReference type="ARBA" id="ARBA00023082"/>
    </source>
</evidence>
<dbReference type="Pfam" id="PF04542">
    <property type="entry name" value="Sigma70_r2"/>
    <property type="match status" value="1"/>
</dbReference>
<dbReference type="InterPro" id="IPR013325">
    <property type="entry name" value="RNA_pol_sigma_r2"/>
</dbReference>
<accession>A0A364Y127</accession>
<keyword evidence="4" id="KW-0804">Transcription</keyword>
<dbReference type="OrthoDB" id="679904at2"/>
<dbReference type="SUPFAM" id="SSF88659">
    <property type="entry name" value="Sigma3 and sigma4 domains of RNA polymerase sigma factors"/>
    <property type="match status" value="1"/>
</dbReference>
<protein>
    <recommendedName>
        <fullName evidence="9">RNA polymerase sigma-70 factor</fullName>
    </recommendedName>
</protein>